<dbReference type="SMART" id="SM00331">
    <property type="entry name" value="PP2C_SIG"/>
    <property type="match status" value="1"/>
</dbReference>
<reference evidence="2" key="1">
    <citation type="submission" date="2021-06" db="EMBL/GenBank/DDBJ databases">
        <title>Paracoccus bacterium XHP0099 sp. nov., isolated from the surface waters of the Yellow Sea.</title>
        <authorList>
            <person name="Xue H."/>
            <person name="Zhang D."/>
        </authorList>
    </citation>
    <scope>NUCLEOTIDE SEQUENCE</scope>
    <source>
        <strain evidence="2">XHP0099</strain>
    </source>
</reference>
<feature type="domain" description="PPM-type phosphatase" evidence="1">
    <location>
        <begin position="22"/>
        <end position="250"/>
    </location>
</feature>
<dbReference type="InterPro" id="IPR015655">
    <property type="entry name" value="PP2C"/>
</dbReference>
<organism evidence="2 3">
    <name type="scientific">Paracoccus marinaquae</name>
    <dbReference type="NCBI Taxonomy" id="2841926"/>
    <lineage>
        <taxon>Bacteria</taxon>
        <taxon>Pseudomonadati</taxon>
        <taxon>Pseudomonadota</taxon>
        <taxon>Alphaproteobacteria</taxon>
        <taxon>Rhodobacterales</taxon>
        <taxon>Paracoccaceae</taxon>
        <taxon>Paracoccus</taxon>
    </lineage>
</organism>
<name>A0ABS6ALQ7_9RHOB</name>
<dbReference type="EMBL" id="JAHKNG010000033">
    <property type="protein sequence ID" value="MBU3031514.1"/>
    <property type="molecule type" value="Genomic_DNA"/>
</dbReference>
<dbReference type="Proteomes" id="UP001166191">
    <property type="component" value="Unassembled WGS sequence"/>
</dbReference>
<dbReference type="InterPro" id="IPR001932">
    <property type="entry name" value="PPM-type_phosphatase-like_dom"/>
</dbReference>
<sequence length="254" mass="27323">MTGPVTRHPPILPTSAPIVFRGSGLTHAGRVRESNEDAILTDPDGALWAVADGMGGYGHGDMAADIVVDRIANLADDAMPAPGLRMLIEEANRMILARSAEQGIARMGATVVAAMIQNCVATIAWVGDCRAYLWRGGQLRQLTRDHSVVQELIDSGLLRPDQRETHPQRNVVTRAVGVDPRIEIDTMSLQMLLRDRLILCSDGLTTCVSDAEIAAIMARPADPRTTCRALALQALENGAPDNVSVVSIFAQEAW</sequence>
<dbReference type="RefSeq" id="WP_216034181.1">
    <property type="nucleotide sequence ID" value="NZ_JAHKNG010000033.1"/>
</dbReference>
<dbReference type="PANTHER" id="PTHR13832:SF827">
    <property type="entry name" value="PROTEIN PHOSPHATASE 1L"/>
    <property type="match status" value="1"/>
</dbReference>
<proteinExistence type="predicted"/>
<comment type="caution">
    <text evidence="2">The sequence shown here is derived from an EMBL/GenBank/DDBJ whole genome shotgun (WGS) entry which is preliminary data.</text>
</comment>
<dbReference type="Pfam" id="PF13672">
    <property type="entry name" value="PP2C_2"/>
    <property type="match status" value="1"/>
</dbReference>
<evidence type="ECO:0000313" key="3">
    <source>
        <dbReference type="Proteomes" id="UP001166191"/>
    </source>
</evidence>
<evidence type="ECO:0000259" key="1">
    <source>
        <dbReference type="PROSITE" id="PS51746"/>
    </source>
</evidence>
<gene>
    <name evidence="2" type="ORF">KNW02_15460</name>
</gene>
<dbReference type="PANTHER" id="PTHR13832">
    <property type="entry name" value="PROTEIN PHOSPHATASE 2C"/>
    <property type="match status" value="1"/>
</dbReference>
<evidence type="ECO:0000313" key="2">
    <source>
        <dbReference type="EMBL" id="MBU3031514.1"/>
    </source>
</evidence>
<keyword evidence="3" id="KW-1185">Reference proteome</keyword>
<dbReference type="SMART" id="SM00332">
    <property type="entry name" value="PP2Cc"/>
    <property type="match status" value="1"/>
</dbReference>
<dbReference type="PROSITE" id="PS51746">
    <property type="entry name" value="PPM_2"/>
    <property type="match status" value="1"/>
</dbReference>
<accession>A0ABS6ALQ7</accession>
<dbReference type="CDD" id="cd00143">
    <property type="entry name" value="PP2Cc"/>
    <property type="match status" value="1"/>
</dbReference>
<protein>
    <submittedName>
        <fullName evidence="2">Protein phosphatase 2C domain-containing protein</fullName>
    </submittedName>
</protein>